<dbReference type="Proteomes" id="UP000238479">
    <property type="component" value="Chromosome 5"/>
</dbReference>
<dbReference type="EMBL" id="PDCK01000043">
    <property type="protein sequence ID" value="PRQ29993.1"/>
    <property type="molecule type" value="Genomic_DNA"/>
</dbReference>
<organism evidence="1 2">
    <name type="scientific">Rosa chinensis</name>
    <name type="common">China rose</name>
    <dbReference type="NCBI Taxonomy" id="74649"/>
    <lineage>
        <taxon>Eukaryota</taxon>
        <taxon>Viridiplantae</taxon>
        <taxon>Streptophyta</taxon>
        <taxon>Embryophyta</taxon>
        <taxon>Tracheophyta</taxon>
        <taxon>Spermatophyta</taxon>
        <taxon>Magnoliopsida</taxon>
        <taxon>eudicotyledons</taxon>
        <taxon>Gunneridae</taxon>
        <taxon>Pentapetalae</taxon>
        <taxon>rosids</taxon>
        <taxon>fabids</taxon>
        <taxon>Rosales</taxon>
        <taxon>Rosaceae</taxon>
        <taxon>Rosoideae</taxon>
        <taxon>Rosoideae incertae sedis</taxon>
        <taxon>Rosa</taxon>
    </lineage>
</organism>
<dbReference type="AlphaFoldDB" id="A0A2P6Q733"/>
<reference evidence="1 2" key="1">
    <citation type="journal article" date="2018" name="Nat. Genet.">
        <title>The Rosa genome provides new insights in the design of modern roses.</title>
        <authorList>
            <person name="Bendahmane M."/>
        </authorList>
    </citation>
    <scope>NUCLEOTIDE SEQUENCE [LARGE SCALE GENOMIC DNA]</scope>
    <source>
        <strain evidence="2">cv. Old Blush</strain>
    </source>
</reference>
<proteinExistence type="predicted"/>
<gene>
    <name evidence="1" type="ORF">RchiOBHm_Chr5g0019801</name>
</gene>
<evidence type="ECO:0000313" key="2">
    <source>
        <dbReference type="Proteomes" id="UP000238479"/>
    </source>
</evidence>
<evidence type="ECO:0000313" key="1">
    <source>
        <dbReference type="EMBL" id="PRQ29993.1"/>
    </source>
</evidence>
<name>A0A2P6Q733_ROSCH</name>
<dbReference type="STRING" id="74649.A0A2P6Q733"/>
<comment type="caution">
    <text evidence="1">The sequence shown here is derived from an EMBL/GenBank/DDBJ whole genome shotgun (WGS) entry which is preliminary data.</text>
</comment>
<accession>A0A2P6Q733</accession>
<sequence>MLVVTAILRFLKPGGRIPDKRKNTLCVKNVDLSCDVIMSDTAGVKIPELYLELASGNYRRVDHKYL</sequence>
<keyword evidence="2" id="KW-1185">Reference proteome</keyword>
<dbReference type="Gramene" id="PRQ29993">
    <property type="protein sequence ID" value="PRQ29993"/>
    <property type="gene ID" value="RchiOBHm_Chr5g0019801"/>
</dbReference>
<protein>
    <submittedName>
        <fullName evidence="1">Putative Zinc finger, ZPR1-type</fullName>
    </submittedName>
</protein>